<dbReference type="SMART" id="SM00829">
    <property type="entry name" value="PKS_ER"/>
    <property type="match status" value="1"/>
</dbReference>
<comment type="caution">
    <text evidence="4">The sequence shown here is derived from an EMBL/GenBank/DDBJ whole genome shotgun (WGS) entry which is preliminary data.</text>
</comment>
<dbReference type="Proteomes" id="UP000033615">
    <property type="component" value="Unassembled WGS sequence"/>
</dbReference>
<dbReference type="InterPro" id="IPR036291">
    <property type="entry name" value="NAD(P)-bd_dom_sf"/>
</dbReference>
<evidence type="ECO:0000313" key="4">
    <source>
        <dbReference type="EMBL" id="OPF83842.1"/>
    </source>
</evidence>
<dbReference type="GO" id="GO:0005829">
    <property type="term" value="C:cytosol"/>
    <property type="evidence" value="ECO:0007669"/>
    <property type="project" value="TreeGrafter"/>
</dbReference>
<dbReference type="OrthoDB" id="9805883at2"/>
<feature type="domain" description="Enoyl reductase (ER)" evidence="3">
    <location>
        <begin position="10"/>
        <end position="317"/>
    </location>
</feature>
<dbReference type="Pfam" id="PF00107">
    <property type="entry name" value="ADH_zinc_N"/>
    <property type="match status" value="1"/>
</dbReference>
<evidence type="ECO:0000256" key="2">
    <source>
        <dbReference type="ARBA" id="ARBA00023002"/>
    </source>
</evidence>
<dbReference type="CDD" id="cd05286">
    <property type="entry name" value="QOR2"/>
    <property type="match status" value="1"/>
</dbReference>
<keyword evidence="1" id="KW-0521">NADP</keyword>
<dbReference type="SUPFAM" id="SSF51735">
    <property type="entry name" value="NAD(P)-binding Rossmann-fold domains"/>
    <property type="match status" value="1"/>
</dbReference>
<evidence type="ECO:0000256" key="1">
    <source>
        <dbReference type="ARBA" id="ARBA00022857"/>
    </source>
</evidence>
<sequence>MKTIQVTAYGDIDVLRPVDAPRPAAGPGEVVVKVEYAGVNFLDVQVRRGMYGIPTPFTAGFEGAGVITETGRDVAGLALGQRVVWANVLGAYAEYAVVPAAQAIAVPEALGLETAVAVQVQGITAQYLVTDVHPVGAGEVVVVHAAAGGVGRFLTQLAKARGAVVIGTASSPEKAEVARSVGADHVLEYTGFADRVRELTEGRGADVVYDGVGVETFEESVRALRPRGSLAIYGESSGPVPAFNSNEFGGQSVTISRPSFADFTRTREEVQDRVDDVHAKLLAGTLSVDVNTISTLGEAAEAQRLLQDRLTVGKLLLKVS</sequence>
<gene>
    <name evidence="4" type="ORF">VT50_0203400</name>
</gene>
<dbReference type="GO" id="GO:0003960">
    <property type="term" value="F:quinone reductase (NADPH) activity"/>
    <property type="evidence" value="ECO:0007669"/>
    <property type="project" value="InterPro"/>
</dbReference>
<dbReference type="InterPro" id="IPR047618">
    <property type="entry name" value="QOR-like"/>
</dbReference>
<dbReference type="PANTHER" id="PTHR48106:SF13">
    <property type="entry name" value="QUINONE OXIDOREDUCTASE-RELATED"/>
    <property type="match status" value="1"/>
</dbReference>
<dbReference type="EMBL" id="LAKD02000004">
    <property type="protein sequence ID" value="OPF83842.1"/>
    <property type="molecule type" value="Genomic_DNA"/>
</dbReference>
<keyword evidence="2" id="KW-0560">Oxidoreductase</keyword>
<keyword evidence="5" id="KW-1185">Reference proteome</keyword>
<dbReference type="InterPro" id="IPR011032">
    <property type="entry name" value="GroES-like_sf"/>
</dbReference>
<dbReference type="Gene3D" id="3.90.180.10">
    <property type="entry name" value="Medium-chain alcohol dehydrogenases, catalytic domain"/>
    <property type="match status" value="1"/>
</dbReference>
<protein>
    <submittedName>
        <fullName evidence="4">Quinone oxidoreductase</fullName>
    </submittedName>
</protein>
<proteinExistence type="predicted"/>
<name>A0A1V4DBX4_9ACTN</name>
<dbReference type="InterPro" id="IPR013149">
    <property type="entry name" value="ADH-like_C"/>
</dbReference>
<evidence type="ECO:0000313" key="5">
    <source>
        <dbReference type="Proteomes" id="UP000033615"/>
    </source>
</evidence>
<dbReference type="SUPFAM" id="SSF50129">
    <property type="entry name" value="GroES-like"/>
    <property type="match status" value="1"/>
</dbReference>
<dbReference type="GO" id="GO:0070402">
    <property type="term" value="F:NADPH binding"/>
    <property type="evidence" value="ECO:0007669"/>
    <property type="project" value="TreeGrafter"/>
</dbReference>
<dbReference type="InterPro" id="IPR020843">
    <property type="entry name" value="ER"/>
</dbReference>
<dbReference type="InterPro" id="IPR013154">
    <property type="entry name" value="ADH-like_N"/>
</dbReference>
<dbReference type="GO" id="GO:0035925">
    <property type="term" value="F:mRNA 3'-UTR AU-rich region binding"/>
    <property type="evidence" value="ECO:0007669"/>
    <property type="project" value="TreeGrafter"/>
</dbReference>
<dbReference type="Gene3D" id="3.40.50.720">
    <property type="entry name" value="NAD(P)-binding Rossmann-like Domain"/>
    <property type="match status" value="1"/>
</dbReference>
<evidence type="ECO:0000259" key="3">
    <source>
        <dbReference type="SMART" id="SM00829"/>
    </source>
</evidence>
<dbReference type="PANTHER" id="PTHR48106">
    <property type="entry name" value="QUINONE OXIDOREDUCTASE PIG3-RELATED"/>
    <property type="match status" value="1"/>
</dbReference>
<dbReference type="AlphaFoldDB" id="A0A1V4DBX4"/>
<dbReference type="RefSeq" id="WP_046089846.1">
    <property type="nucleotide sequence ID" value="NZ_LAKD02000004.1"/>
</dbReference>
<dbReference type="Pfam" id="PF08240">
    <property type="entry name" value="ADH_N"/>
    <property type="match status" value="1"/>
</dbReference>
<organism evidence="4 5">
    <name type="scientific">Streptomyces antioxidans</name>
    <dbReference type="NCBI Taxonomy" id="1507734"/>
    <lineage>
        <taxon>Bacteria</taxon>
        <taxon>Bacillati</taxon>
        <taxon>Actinomycetota</taxon>
        <taxon>Actinomycetes</taxon>
        <taxon>Kitasatosporales</taxon>
        <taxon>Streptomycetaceae</taxon>
        <taxon>Streptomyces</taxon>
    </lineage>
</organism>
<accession>A0A1V4DBX4</accession>
<reference evidence="4" key="1">
    <citation type="submission" date="2016-12" db="EMBL/GenBank/DDBJ databases">
        <title>Genome sequence of Streptomyces antioxidans MUSC 164.</title>
        <authorList>
            <person name="Lee L.-H."/>
            <person name="Ser H.-L."/>
        </authorList>
    </citation>
    <scope>NUCLEOTIDE SEQUENCE [LARGE SCALE GENOMIC DNA]</scope>
    <source>
        <strain evidence="4">MUSC 164</strain>
    </source>
</reference>